<sequence>MRQTLSNAYNDISGLNDQLSFIGIQVSLVQKRETRIATSSTSASALARPAGYPERTLQRPAGLW</sequence>
<reference evidence="2" key="1">
    <citation type="submission" date="2020-10" db="EMBL/GenBank/DDBJ databases">
        <title>Connecting structure to function with the recovery of over 1000 high-quality activated sludge metagenome-assembled genomes encoding full-length rRNA genes using long-read sequencing.</title>
        <authorList>
            <person name="Singleton C.M."/>
            <person name="Petriglieri F."/>
            <person name="Kristensen J.M."/>
            <person name="Kirkegaard R.H."/>
            <person name="Michaelsen T.Y."/>
            <person name="Andersen M.H."/>
            <person name="Karst S.M."/>
            <person name="Dueholm M.S."/>
            <person name="Nielsen P.H."/>
            <person name="Albertsen M."/>
        </authorList>
    </citation>
    <scope>NUCLEOTIDE SEQUENCE</scope>
    <source>
        <strain evidence="2">Hirt_18-Q3-R61-65_BATAC.395</strain>
    </source>
</reference>
<dbReference type="EMBL" id="JADJUC010000028">
    <property type="protein sequence ID" value="MBK8525188.1"/>
    <property type="molecule type" value="Genomic_DNA"/>
</dbReference>
<evidence type="ECO:0000256" key="1">
    <source>
        <dbReference type="SAM" id="MobiDB-lite"/>
    </source>
</evidence>
<accession>A0A9D7K486</accession>
<evidence type="ECO:0000313" key="3">
    <source>
        <dbReference type="Proteomes" id="UP000886689"/>
    </source>
</evidence>
<proteinExistence type="predicted"/>
<dbReference type="AlphaFoldDB" id="A0A9D7K486"/>
<feature type="region of interest" description="Disordered" evidence="1">
    <location>
        <begin position="39"/>
        <end position="64"/>
    </location>
</feature>
<name>A0A9D7K486_9PROT</name>
<organism evidence="2 3">
    <name type="scientific">Candidatus Proximibacter danicus</name>
    <dbReference type="NCBI Taxonomy" id="2954365"/>
    <lineage>
        <taxon>Bacteria</taxon>
        <taxon>Pseudomonadati</taxon>
        <taxon>Pseudomonadota</taxon>
        <taxon>Betaproteobacteria</taxon>
        <taxon>Candidatus Proximibacter</taxon>
    </lineage>
</organism>
<protein>
    <submittedName>
        <fullName evidence="2">Uncharacterized protein</fullName>
    </submittedName>
</protein>
<comment type="caution">
    <text evidence="2">The sequence shown here is derived from an EMBL/GenBank/DDBJ whole genome shotgun (WGS) entry which is preliminary data.</text>
</comment>
<dbReference type="Proteomes" id="UP000886689">
    <property type="component" value="Unassembled WGS sequence"/>
</dbReference>
<gene>
    <name evidence="2" type="ORF">IPL58_14825</name>
</gene>
<evidence type="ECO:0000313" key="2">
    <source>
        <dbReference type="EMBL" id="MBK8525188.1"/>
    </source>
</evidence>